<gene>
    <name evidence="1" type="ORF">GSLYS_00006846001</name>
</gene>
<dbReference type="AlphaFoldDB" id="A0AAV2HKS0"/>
<evidence type="ECO:0000313" key="2">
    <source>
        <dbReference type="Proteomes" id="UP001497497"/>
    </source>
</evidence>
<comment type="caution">
    <text evidence="1">The sequence shown here is derived from an EMBL/GenBank/DDBJ whole genome shotgun (WGS) entry which is preliminary data.</text>
</comment>
<reference evidence="1 2" key="1">
    <citation type="submission" date="2024-04" db="EMBL/GenBank/DDBJ databases">
        <authorList>
            <consortium name="Genoscope - CEA"/>
            <person name="William W."/>
        </authorList>
    </citation>
    <scope>NUCLEOTIDE SEQUENCE [LARGE SCALE GENOMIC DNA]</scope>
</reference>
<dbReference type="InterPro" id="IPR039904">
    <property type="entry name" value="TRANK1"/>
</dbReference>
<sequence length="157" mass="17885">MANKSKSFENSSESLVVLNQDVLQQPGRPRALTFEKHLHKLLDTDLKQLYTAVTRARVNVWIFDEDTEKRAPMFEYFKALDLVKILGGGDTDHDNEGKGFMEASTPMQWKKAGDKHMKQKKYEVAATCYKKANQTRLEKLAKAFITSEEAAREANTS</sequence>
<keyword evidence="2" id="KW-1185">Reference proteome</keyword>
<protein>
    <submittedName>
        <fullName evidence="1">Uncharacterized protein</fullName>
    </submittedName>
</protein>
<feature type="non-terminal residue" evidence="1">
    <location>
        <position position="157"/>
    </location>
</feature>
<dbReference type="EMBL" id="CAXITT010000126">
    <property type="protein sequence ID" value="CAL1532828.1"/>
    <property type="molecule type" value="Genomic_DNA"/>
</dbReference>
<organism evidence="1 2">
    <name type="scientific">Lymnaea stagnalis</name>
    <name type="common">Great pond snail</name>
    <name type="synonym">Helix stagnalis</name>
    <dbReference type="NCBI Taxonomy" id="6523"/>
    <lineage>
        <taxon>Eukaryota</taxon>
        <taxon>Metazoa</taxon>
        <taxon>Spiralia</taxon>
        <taxon>Lophotrochozoa</taxon>
        <taxon>Mollusca</taxon>
        <taxon>Gastropoda</taxon>
        <taxon>Heterobranchia</taxon>
        <taxon>Euthyneura</taxon>
        <taxon>Panpulmonata</taxon>
        <taxon>Hygrophila</taxon>
        <taxon>Lymnaeoidea</taxon>
        <taxon>Lymnaeidae</taxon>
        <taxon>Lymnaea</taxon>
    </lineage>
</organism>
<dbReference type="PANTHER" id="PTHR21529:SF4">
    <property type="entry name" value="TPR AND ANKYRIN REPEAT-CONTAINING PROTEIN 1"/>
    <property type="match status" value="1"/>
</dbReference>
<evidence type="ECO:0000313" key="1">
    <source>
        <dbReference type="EMBL" id="CAL1532828.1"/>
    </source>
</evidence>
<dbReference type="Proteomes" id="UP001497497">
    <property type="component" value="Unassembled WGS sequence"/>
</dbReference>
<accession>A0AAV2HKS0</accession>
<dbReference type="PANTHER" id="PTHR21529">
    <property type="entry name" value="MAMMARY TURMOR VIRUS RECEPTOR HOMOLOG 1, 2 MTVR1, 2"/>
    <property type="match status" value="1"/>
</dbReference>
<proteinExistence type="predicted"/>
<name>A0AAV2HKS0_LYMST</name>